<keyword evidence="2" id="KW-1185">Reference proteome</keyword>
<organism evidence="1 2">
    <name type="scientific">Paraburkholderia kururiensis</name>
    <dbReference type="NCBI Taxonomy" id="984307"/>
    <lineage>
        <taxon>Bacteria</taxon>
        <taxon>Pseudomonadati</taxon>
        <taxon>Pseudomonadota</taxon>
        <taxon>Betaproteobacteria</taxon>
        <taxon>Burkholderiales</taxon>
        <taxon>Burkholderiaceae</taxon>
        <taxon>Paraburkholderia</taxon>
    </lineage>
</organism>
<proteinExistence type="predicted"/>
<reference evidence="1 2" key="1">
    <citation type="submission" date="2023-12" db="EMBL/GenBank/DDBJ databases">
        <title>Genome sequencing and assembly of bacterial species from a model synthetic community.</title>
        <authorList>
            <person name="Hogle S.L."/>
        </authorList>
    </citation>
    <scope>NUCLEOTIDE SEQUENCE [LARGE SCALE GENOMIC DNA]</scope>
    <source>
        <strain evidence="1 2">HAMBI 2494</strain>
    </source>
</reference>
<dbReference type="EMBL" id="CP139965">
    <property type="protein sequence ID" value="WQD80271.1"/>
    <property type="molecule type" value="Genomic_DNA"/>
</dbReference>
<name>A0ABZ0WSP4_9BURK</name>
<evidence type="ECO:0000313" key="2">
    <source>
        <dbReference type="Proteomes" id="UP001325479"/>
    </source>
</evidence>
<gene>
    <name evidence="1" type="ORF">U0042_11635</name>
</gene>
<sequence length="183" mass="20109">MIATTDETIFRGIPMDFSLVSGAVASITAAKEIGKAALGLRDFNQMAAQISEMNARLLDAQESLFAHNTQLLALQQQHFETTQKLAEVEKALAEKGRYTLFEIVPGSFAYRADGGPSATHGGNPVTAEPEHYICQPCFDGPDRRKVTLRLHPTSKHIVGWWHCPVCKTDIRLPGEAPPINARR</sequence>
<evidence type="ECO:0000313" key="1">
    <source>
        <dbReference type="EMBL" id="WQD80271.1"/>
    </source>
</evidence>
<accession>A0ABZ0WSP4</accession>
<dbReference type="RefSeq" id="WP_114814594.1">
    <property type="nucleotide sequence ID" value="NZ_CP139965.1"/>
</dbReference>
<dbReference type="Proteomes" id="UP001325479">
    <property type="component" value="Chromosome"/>
</dbReference>
<protein>
    <submittedName>
        <fullName evidence="1">Uncharacterized protein</fullName>
    </submittedName>
</protein>